<keyword evidence="4" id="KW-0233">DNA recombination</keyword>
<sequence>MNVSDAISLYLTHKRSLGHRFLTEENVLRAFRKAVSDRPMNGIEAADVLVFLNGKGGPVTEYWAKKYHVLSGFYRFALSRGLVTQSSLPRRIPLQTAPEFVPYIYSDDELRRLFAACAAACPGRCHLEGDVMRAVLILLYGAALRLGEALSLTIADVDLSESLLQVRETKFFKSRVVAMGRDLTGVMSDYLALRRNRHSTLEASPFFCCRDGGPIPRHMMQAAFRRARDFAGIDRDGGSRRQPRLHDLRHSGVVHRVVAWYRRGDNVQDLLPKLATYLGHVDLHGTQRYLTMTPDLLREASLRFEHYAMEAHHA</sequence>
<dbReference type="InterPro" id="IPR002104">
    <property type="entry name" value="Integrase_catalytic"/>
</dbReference>
<evidence type="ECO:0000313" key="6">
    <source>
        <dbReference type="EMBL" id="CAG9187534.1"/>
    </source>
</evidence>
<keyword evidence="7" id="KW-1185">Reference proteome</keyword>
<dbReference type="PANTHER" id="PTHR30349:SF41">
    <property type="entry name" value="INTEGRASE_RECOMBINASE PROTEIN MJ0367-RELATED"/>
    <property type="match status" value="1"/>
</dbReference>
<dbReference type="Pfam" id="PF00589">
    <property type="entry name" value="Phage_integrase"/>
    <property type="match status" value="1"/>
</dbReference>
<dbReference type="PROSITE" id="PS51898">
    <property type="entry name" value="TYR_RECOMBINASE"/>
    <property type="match status" value="1"/>
</dbReference>
<keyword evidence="3" id="KW-0238">DNA-binding</keyword>
<dbReference type="InterPro" id="IPR011010">
    <property type="entry name" value="DNA_brk_join_enz"/>
</dbReference>
<reference evidence="6 7" key="1">
    <citation type="submission" date="2021-08" db="EMBL/GenBank/DDBJ databases">
        <authorList>
            <person name="Peeters C."/>
        </authorList>
    </citation>
    <scope>NUCLEOTIDE SEQUENCE [LARGE SCALE GENOMIC DNA]</scope>
    <source>
        <strain evidence="6 7">LMG 23994</strain>
    </source>
</reference>
<evidence type="ECO:0000313" key="7">
    <source>
        <dbReference type="Proteomes" id="UP000701702"/>
    </source>
</evidence>
<keyword evidence="2" id="KW-0229">DNA integration</keyword>
<name>A0ABM8Y440_9BURK</name>
<dbReference type="EMBL" id="CAJZAF010000078">
    <property type="protein sequence ID" value="CAG9187534.1"/>
    <property type="molecule type" value="Genomic_DNA"/>
</dbReference>
<organism evidence="6 7">
    <name type="scientific">Cupriavidus pinatubonensis</name>
    <dbReference type="NCBI Taxonomy" id="248026"/>
    <lineage>
        <taxon>Bacteria</taxon>
        <taxon>Pseudomonadati</taxon>
        <taxon>Pseudomonadota</taxon>
        <taxon>Betaproteobacteria</taxon>
        <taxon>Burkholderiales</taxon>
        <taxon>Burkholderiaceae</taxon>
        <taxon>Cupriavidus</taxon>
    </lineage>
</organism>
<feature type="domain" description="Tyr recombinase" evidence="5">
    <location>
        <begin position="100"/>
        <end position="302"/>
    </location>
</feature>
<comment type="similarity">
    <text evidence="1">Belongs to the 'phage' integrase family.</text>
</comment>
<dbReference type="InterPro" id="IPR050090">
    <property type="entry name" value="Tyrosine_recombinase_XerCD"/>
</dbReference>
<dbReference type="Proteomes" id="UP000701702">
    <property type="component" value="Unassembled WGS sequence"/>
</dbReference>
<evidence type="ECO:0000256" key="1">
    <source>
        <dbReference type="ARBA" id="ARBA00008857"/>
    </source>
</evidence>
<gene>
    <name evidence="6" type="primary">xerC_16</name>
    <name evidence="6" type="ORF">LMG23994_06979</name>
</gene>
<protein>
    <submittedName>
        <fullName evidence="6">Tyrosine recombinase XerC</fullName>
    </submittedName>
</protein>
<evidence type="ECO:0000256" key="2">
    <source>
        <dbReference type="ARBA" id="ARBA00022908"/>
    </source>
</evidence>
<evidence type="ECO:0000259" key="5">
    <source>
        <dbReference type="PROSITE" id="PS51898"/>
    </source>
</evidence>
<evidence type="ECO:0000256" key="3">
    <source>
        <dbReference type="ARBA" id="ARBA00023125"/>
    </source>
</evidence>
<evidence type="ECO:0000256" key="4">
    <source>
        <dbReference type="ARBA" id="ARBA00023172"/>
    </source>
</evidence>
<dbReference type="Gene3D" id="1.10.443.10">
    <property type="entry name" value="Intergrase catalytic core"/>
    <property type="match status" value="1"/>
</dbReference>
<proteinExistence type="inferred from homology"/>
<accession>A0ABM8Y440</accession>
<dbReference type="InterPro" id="IPR013762">
    <property type="entry name" value="Integrase-like_cat_sf"/>
</dbReference>
<dbReference type="SUPFAM" id="SSF56349">
    <property type="entry name" value="DNA breaking-rejoining enzymes"/>
    <property type="match status" value="1"/>
</dbReference>
<dbReference type="PANTHER" id="PTHR30349">
    <property type="entry name" value="PHAGE INTEGRASE-RELATED"/>
    <property type="match status" value="1"/>
</dbReference>
<dbReference type="RefSeq" id="WP_224010913.1">
    <property type="nucleotide sequence ID" value="NZ_CAJZAF010000078.1"/>
</dbReference>
<comment type="caution">
    <text evidence="6">The sequence shown here is derived from an EMBL/GenBank/DDBJ whole genome shotgun (WGS) entry which is preliminary data.</text>
</comment>